<evidence type="ECO:0000313" key="7">
    <source>
        <dbReference type="EMBL" id="AZA12475.1"/>
    </source>
</evidence>
<dbReference type="EMBL" id="CP033896">
    <property type="protein sequence ID" value="AZA12475.1"/>
    <property type="molecule type" value="Genomic_DNA"/>
</dbReference>
<dbReference type="PANTHER" id="PTHR43066:SF11">
    <property type="entry name" value="PEPTIDASE S54 RHOMBOID DOMAIN-CONTAINING PROTEIN"/>
    <property type="match status" value="1"/>
</dbReference>
<feature type="transmembrane region" description="Helical" evidence="5">
    <location>
        <begin position="155"/>
        <end position="172"/>
    </location>
</feature>
<dbReference type="SUPFAM" id="SSF144091">
    <property type="entry name" value="Rhomboid-like"/>
    <property type="match status" value="1"/>
</dbReference>
<dbReference type="GO" id="GO:0016020">
    <property type="term" value="C:membrane"/>
    <property type="evidence" value="ECO:0007669"/>
    <property type="project" value="UniProtKB-SubCell"/>
</dbReference>
<evidence type="ECO:0000256" key="2">
    <source>
        <dbReference type="ARBA" id="ARBA00022692"/>
    </source>
</evidence>
<evidence type="ECO:0000256" key="5">
    <source>
        <dbReference type="SAM" id="Phobius"/>
    </source>
</evidence>
<name>A0A3G6J343_9CORY</name>
<accession>A0A3G6J343</accession>
<dbReference type="InterPro" id="IPR035952">
    <property type="entry name" value="Rhomboid-like_sf"/>
</dbReference>
<dbReference type="Proteomes" id="UP000269019">
    <property type="component" value="Chromosome"/>
</dbReference>
<comment type="subcellular location">
    <subcellularLocation>
        <location evidence="1">Membrane</location>
        <topology evidence="1">Multi-pass membrane protein</topology>
    </subcellularLocation>
</comment>
<gene>
    <name evidence="7" type="ORF">CCHOA_00215</name>
</gene>
<reference evidence="7 8" key="1">
    <citation type="submission" date="2018-11" db="EMBL/GenBank/DDBJ databases">
        <authorList>
            <person name="Kleinhagauer T."/>
            <person name="Glaeser S.P."/>
            <person name="Spergser J."/>
            <person name="Ruckert C."/>
            <person name="Kaempfer P."/>
            <person name="Busse H.-J."/>
        </authorList>
    </citation>
    <scope>NUCLEOTIDE SEQUENCE [LARGE SCALE GENOMIC DNA]</scope>
    <source>
        <strain evidence="7 8">200CH</strain>
    </source>
</reference>
<evidence type="ECO:0000256" key="1">
    <source>
        <dbReference type="ARBA" id="ARBA00004141"/>
    </source>
</evidence>
<evidence type="ECO:0000256" key="4">
    <source>
        <dbReference type="ARBA" id="ARBA00023136"/>
    </source>
</evidence>
<feature type="domain" description="Peptidase S54 rhomboid" evidence="6">
    <location>
        <begin position="66"/>
        <end position="190"/>
    </location>
</feature>
<evidence type="ECO:0000259" key="6">
    <source>
        <dbReference type="Pfam" id="PF01694"/>
    </source>
</evidence>
<sequence>MEQSTLRRLYRQAPASSVLAGLCVLVYLVTALESRSLVSNLRSSWIADRWILFLPDMIGHPVGIGRVVGYALLHNGPSHLLMNVLMLYLFGRELERFTGRWMLAAMFLMGAVGSAAVIVWENPLSATVGASGALYAFMAIAVGMSLRARAEIKPLVVLIVLNLGFTLLVPGISLFGHLGGLAFGAVLGAAIAFGASWKTTWLVILGETAIAVGLVVVAML</sequence>
<dbReference type="AlphaFoldDB" id="A0A3G6J343"/>
<dbReference type="Gene3D" id="1.20.1540.10">
    <property type="entry name" value="Rhomboid-like"/>
    <property type="match status" value="1"/>
</dbReference>
<keyword evidence="4 5" id="KW-0472">Membrane</keyword>
<dbReference type="PANTHER" id="PTHR43066">
    <property type="entry name" value="RHOMBOID-RELATED PROTEIN"/>
    <property type="match status" value="1"/>
</dbReference>
<keyword evidence="2 5" id="KW-0812">Transmembrane</keyword>
<evidence type="ECO:0000313" key="8">
    <source>
        <dbReference type="Proteomes" id="UP000269019"/>
    </source>
</evidence>
<feature type="transmembrane region" description="Helical" evidence="5">
    <location>
        <begin position="202"/>
        <end position="219"/>
    </location>
</feature>
<protein>
    <submittedName>
        <fullName evidence="7">Rhomboid family protein</fullName>
    </submittedName>
</protein>
<evidence type="ECO:0000256" key="3">
    <source>
        <dbReference type="ARBA" id="ARBA00022989"/>
    </source>
</evidence>
<feature type="transmembrane region" description="Helical" evidence="5">
    <location>
        <begin position="178"/>
        <end position="195"/>
    </location>
</feature>
<proteinExistence type="predicted"/>
<feature type="transmembrane region" description="Helical" evidence="5">
    <location>
        <begin position="101"/>
        <end position="120"/>
    </location>
</feature>
<feature type="transmembrane region" description="Helical" evidence="5">
    <location>
        <begin position="126"/>
        <end position="143"/>
    </location>
</feature>
<feature type="transmembrane region" description="Helical" evidence="5">
    <location>
        <begin position="67"/>
        <end position="89"/>
    </location>
</feature>
<dbReference type="InterPro" id="IPR022764">
    <property type="entry name" value="Peptidase_S54_rhomboid_dom"/>
</dbReference>
<organism evidence="7 8">
    <name type="scientific">Corynebacterium choanae</name>
    <dbReference type="NCBI Taxonomy" id="1862358"/>
    <lineage>
        <taxon>Bacteria</taxon>
        <taxon>Bacillati</taxon>
        <taxon>Actinomycetota</taxon>
        <taxon>Actinomycetes</taxon>
        <taxon>Mycobacteriales</taxon>
        <taxon>Corynebacteriaceae</taxon>
        <taxon>Corynebacterium</taxon>
    </lineage>
</organism>
<dbReference type="KEGG" id="ccho:CCHOA_00215"/>
<keyword evidence="3 5" id="KW-1133">Transmembrane helix</keyword>
<keyword evidence="8" id="KW-1185">Reference proteome</keyword>
<dbReference type="GO" id="GO:0004252">
    <property type="term" value="F:serine-type endopeptidase activity"/>
    <property type="evidence" value="ECO:0007669"/>
    <property type="project" value="InterPro"/>
</dbReference>
<dbReference type="Pfam" id="PF01694">
    <property type="entry name" value="Rhomboid"/>
    <property type="match status" value="1"/>
</dbReference>